<dbReference type="PANTHER" id="PTHR43065:SF23">
    <property type="entry name" value="SENSOR HISTIDINE KINASE PDTAS"/>
    <property type="match status" value="1"/>
</dbReference>
<feature type="chain" id="PRO_5015976128" evidence="4">
    <location>
        <begin position="21"/>
        <end position="653"/>
    </location>
</feature>
<dbReference type="GO" id="GO:0016301">
    <property type="term" value="F:kinase activity"/>
    <property type="evidence" value="ECO:0007669"/>
    <property type="project" value="UniProtKB-KW"/>
</dbReference>
<keyword evidence="4" id="KW-0732">Signal</keyword>
<keyword evidence="6" id="KW-0418">Kinase</keyword>
<evidence type="ECO:0000313" key="7">
    <source>
        <dbReference type="Proteomes" id="UP000249720"/>
    </source>
</evidence>
<dbReference type="InterPro" id="IPR003594">
    <property type="entry name" value="HATPase_dom"/>
</dbReference>
<gene>
    <name evidence="6" type="ORF">LX80_01440</name>
</gene>
<dbReference type="InterPro" id="IPR036890">
    <property type="entry name" value="HATPase_C_sf"/>
</dbReference>
<dbReference type="Pfam" id="PF02518">
    <property type="entry name" value="HATPase_c"/>
    <property type="match status" value="1"/>
</dbReference>
<feature type="coiled-coil region" evidence="2">
    <location>
        <begin position="355"/>
        <end position="382"/>
    </location>
</feature>
<dbReference type="PROSITE" id="PS50109">
    <property type="entry name" value="HIS_KIN"/>
    <property type="match status" value="1"/>
</dbReference>
<dbReference type="Gene3D" id="3.30.450.20">
    <property type="entry name" value="PAS domain"/>
    <property type="match status" value="1"/>
</dbReference>
<dbReference type="AlphaFoldDB" id="A0A2W7RV95"/>
<evidence type="ECO:0000256" key="3">
    <source>
        <dbReference type="SAM" id="Phobius"/>
    </source>
</evidence>
<dbReference type="Gene3D" id="1.25.40.10">
    <property type="entry name" value="Tetratricopeptide repeat domain"/>
    <property type="match status" value="3"/>
</dbReference>
<dbReference type="PROSITE" id="PS50005">
    <property type="entry name" value="TPR"/>
    <property type="match status" value="1"/>
</dbReference>
<keyword evidence="3" id="KW-1133">Transmembrane helix</keyword>
<dbReference type="SUPFAM" id="SSF48452">
    <property type="entry name" value="TPR-like"/>
    <property type="match status" value="2"/>
</dbReference>
<feature type="repeat" description="TPR" evidence="1">
    <location>
        <begin position="241"/>
        <end position="274"/>
    </location>
</feature>
<dbReference type="Pfam" id="PF13424">
    <property type="entry name" value="TPR_12"/>
    <property type="match status" value="2"/>
</dbReference>
<dbReference type="OrthoDB" id="1223659at2"/>
<dbReference type="InterPro" id="IPR011990">
    <property type="entry name" value="TPR-like_helical_dom_sf"/>
</dbReference>
<keyword evidence="3" id="KW-0812">Transmembrane</keyword>
<dbReference type="Pfam" id="PF07568">
    <property type="entry name" value="HisKA_2"/>
    <property type="match status" value="1"/>
</dbReference>
<keyword evidence="6" id="KW-0808">Transferase</keyword>
<sequence>MKLIGILFICLFVCHPPSFGQAPSLDSLEAMAFHGTTDSIKIEGLYKLCFSYLSIDPQKAVLYGEEALLLSNKVPNEILLAKVLNNLAQAYDLQRDFKKSRALLQKAIYLSIKENDEEGLGNAQNNMALSYYLEGQLDSSLFWHYRALETRTKIGNVLQIADTHNNIGILFSLTKAYKNALFHLNEALKIYVSHKDTNDLANIYSNVADVYQRQKKYDSAIHFLHLSINYAKFASSPNLLKNAYLNMGFCYNGMQDYNKALEYFKKIESYNNIEKDVTVYSYLLLGLSDAYLGLHNYALAISYAEQGIQLPSVGDNNKLELYSYYYKNLADAYEAQGNLSNALLYFKSYKSVTDSLRTEENIRNLNDLAAKYESKQKDQQIEILNKDNELKSLALKDKKNIIIFYSIGLIVLVFSLGSILLLYFNKEKLNHELAEKNKLITQSLADKEVLLKEIHHRVKNNLQVISSLLNLQSKTIQDENALIALKEARDRVKAMAIIHQNLYVEGNIAGIDMHEYIEKLINNLFSSYNIDEANIQLKMEVDPIQLEIDYLIPIGLILNELISNALKYAFKGREKGTLEVTLHTWQNKLILQVKDDGIGMPNEIDFKHLSTMGYQLIDSFIKKLKAELYIDGTNGTTITLIIPNYHTKTAVYE</sequence>
<evidence type="ECO:0000256" key="4">
    <source>
        <dbReference type="SAM" id="SignalP"/>
    </source>
</evidence>
<dbReference type="RefSeq" id="WP_111294738.1">
    <property type="nucleotide sequence ID" value="NZ_QKZV01000004.1"/>
</dbReference>
<keyword evidence="3" id="KW-0472">Membrane</keyword>
<dbReference type="Gene3D" id="3.30.565.10">
    <property type="entry name" value="Histidine kinase-like ATPase, C-terminal domain"/>
    <property type="match status" value="1"/>
</dbReference>
<evidence type="ECO:0000259" key="5">
    <source>
        <dbReference type="PROSITE" id="PS50109"/>
    </source>
</evidence>
<accession>A0A2W7RV95</accession>
<dbReference type="InterPro" id="IPR019734">
    <property type="entry name" value="TPR_rpt"/>
</dbReference>
<feature type="signal peptide" evidence="4">
    <location>
        <begin position="1"/>
        <end position="20"/>
    </location>
</feature>
<dbReference type="SMART" id="SM00387">
    <property type="entry name" value="HATPase_c"/>
    <property type="match status" value="1"/>
</dbReference>
<keyword evidence="2" id="KW-0175">Coiled coil</keyword>
<proteinExistence type="predicted"/>
<feature type="transmembrane region" description="Helical" evidence="3">
    <location>
        <begin position="402"/>
        <end position="424"/>
    </location>
</feature>
<dbReference type="SMART" id="SM00028">
    <property type="entry name" value="TPR"/>
    <property type="match status" value="7"/>
</dbReference>
<comment type="caution">
    <text evidence="6">The sequence shown here is derived from an EMBL/GenBank/DDBJ whole genome shotgun (WGS) entry which is preliminary data.</text>
</comment>
<evidence type="ECO:0000256" key="2">
    <source>
        <dbReference type="SAM" id="Coils"/>
    </source>
</evidence>
<dbReference type="Pfam" id="PF13374">
    <property type="entry name" value="TPR_10"/>
    <property type="match status" value="1"/>
</dbReference>
<organism evidence="6 7">
    <name type="scientific">Hydrotalea sandarakina</name>
    <dbReference type="NCBI Taxonomy" id="1004304"/>
    <lineage>
        <taxon>Bacteria</taxon>
        <taxon>Pseudomonadati</taxon>
        <taxon>Bacteroidota</taxon>
        <taxon>Chitinophagia</taxon>
        <taxon>Chitinophagales</taxon>
        <taxon>Chitinophagaceae</taxon>
        <taxon>Hydrotalea</taxon>
    </lineage>
</organism>
<dbReference type="InterPro" id="IPR011495">
    <property type="entry name" value="Sig_transdc_His_kin_sub2_dim/P"/>
</dbReference>
<protein>
    <submittedName>
        <fullName evidence="6">Two-component sensor histidine kinase</fullName>
    </submittedName>
</protein>
<evidence type="ECO:0000256" key="1">
    <source>
        <dbReference type="PROSITE-ProRule" id="PRU00339"/>
    </source>
</evidence>
<dbReference type="Proteomes" id="UP000249720">
    <property type="component" value="Unassembled WGS sequence"/>
</dbReference>
<feature type="domain" description="Histidine kinase" evidence="5">
    <location>
        <begin position="453"/>
        <end position="646"/>
    </location>
</feature>
<dbReference type="InterPro" id="IPR005467">
    <property type="entry name" value="His_kinase_dom"/>
</dbReference>
<keyword evidence="1" id="KW-0802">TPR repeat</keyword>
<keyword evidence="7" id="KW-1185">Reference proteome</keyword>
<name>A0A2W7RV95_9BACT</name>
<dbReference type="PANTHER" id="PTHR43065">
    <property type="entry name" value="SENSOR HISTIDINE KINASE"/>
    <property type="match status" value="1"/>
</dbReference>
<dbReference type="EMBL" id="QKZV01000004">
    <property type="protein sequence ID" value="PZX62746.1"/>
    <property type="molecule type" value="Genomic_DNA"/>
</dbReference>
<reference evidence="6 7" key="1">
    <citation type="submission" date="2018-06" db="EMBL/GenBank/DDBJ databases">
        <title>Genomic Encyclopedia of Archaeal and Bacterial Type Strains, Phase II (KMG-II): from individual species to whole genera.</title>
        <authorList>
            <person name="Goeker M."/>
        </authorList>
    </citation>
    <scope>NUCLEOTIDE SEQUENCE [LARGE SCALE GENOMIC DNA]</scope>
    <source>
        <strain evidence="6 7">DSM 23241</strain>
    </source>
</reference>
<dbReference type="SUPFAM" id="SSF55874">
    <property type="entry name" value="ATPase domain of HSP90 chaperone/DNA topoisomerase II/histidine kinase"/>
    <property type="match status" value="1"/>
</dbReference>
<evidence type="ECO:0000313" key="6">
    <source>
        <dbReference type="EMBL" id="PZX62746.1"/>
    </source>
</evidence>